<sequence length="1115" mass="128191">MAGRFQRGMTLDEAQVARLEEQIADLQQQLQSLRTHHASTSRSRIESDDEENPWREESQRGSSPKYRRQERRAPTMSVQIPEFEGNLDPNEFIDWMHTVERIFDYEEVPEDRKVKLAALKLKKYASLWWENTNQQRRREGRDKIRTWSKMKRSMTKRFLPEHHRRDLYLKLQSLQQVSSVSEYTWEFERLLLQCDVQEAPEQTIARYLRGLKPQIADAVDLQQYWSFNDVRALAHKVEQQQARRATTRPFVKAAPFNKGSSSQAKPPSTTTLQRAPPSTTRPEVKSHERNIIRRCFKCQGVGHMASECPTRRNVIIRELSDEEEEFEENADPVLDAEETEEYPDEGELLVVRKALSVTPAKEESQRESIFHTRCTVAGKVCLVIVDSGSCTNAVSRTMVEKLKLPIEAHPHPYRLQWLNKESDARRLASATPLPPLDCIDRLVYLVATPLEPSRFDVGCSASVQKELRWTRARLKRSRSGRLQGVSTTFIASMAWRRSIGGSFKDLAQSKGDKFEWTPVAQASFERLKECLSAAPVLALPDFAKMFEVECDASGVGIGGVLLQEGRPIAYFSEKLNGAKLNYSTYDKEFLAIVQVLETWSHYLLPREFVLHTDNEALKYINGQNKLSRRHAKWVEFLQAFNFVLKHKPGAKNVVADVLSRKIILLSAMETKLIGFGYLKELYKDDEDFGAIFVQCAQQAIDRFHQVNGFLFRDSKLCIPRSSTRELLIREVHGGGIAGHFGVDKTLGMLQEHFYWPRMEKQVRGLIARCATCQQAKSRVQPQGLYTPLPVPERPWEHVSMDFVLGLPRTQRRKDSIMVVVDRFSKMAHFIPCQKTDDATNVADLYFREVLRLHGVPKSIVSDRDTKFLSYFWKTLWHKLGTKLLFSTAYHPQTDGQTEVVNRTMAAILRTLVSKNQKDWDIKLAHAEFAYNRAPSSTTKSSPFQVVYGLNPLVPVELMPASDMRSVSRDAEEHAKEIRSLHEKIRAQIEKANQRYTERANRGRRVKIFQPGDLVWIHLRKDRFPGKRKNKLMPRAEGPFKIIERINNNAYKIDLPGDYGVSATFNVQDLMPFVEDDDDESLRTNSFQQGEDDTKTDDNLSPSTRSKRGVTLLACD</sequence>
<gene>
    <name evidence="1" type="ORF">MLD38_028737</name>
</gene>
<name>A0ACB9N1L9_9MYRT</name>
<comment type="caution">
    <text evidence="1">The sequence shown here is derived from an EMBL/GenBank/DDBJ whole genome shotgun (WGS) entry which is preliminary data.</text>
</comment>
<accession>A0ACB9N1L9</accession>
<evidence type="ECO:0000313" key="2">
    <source>
        <dbReference type="Proteomes" id="UP001057402"/>
    </source>
</evidence>
<proteinExistence type="predicted"/>
<protein>
    <submittedName>
        <fullName evidence="1">Uncharacterized protein</fullName>
    </submittedName>
</protein>
<dbReference type="Proteomes" id="UP001057402">
    <property type="component" value="Chromosome 8"/>
</dbReference>
<keyword evidence="2" id="KW-1185">Reference proteome</keyword>
<organism evidence="1 2">
    <name type="scientific">Melastoma candidum</name>
    <dbReference type="NCBI Taxonomy" id="119954"/>
    <lineage>
        <taxon>Eukaryota</taxon>
        <taxon>Viridiplantae</taxon>
        <taxon>Streptophyta</taxon>
        <taxon>Embryophyta</taxon>
        <taxon>Tracheophyta</taxon>
        <taxon>Spermatophyta</taxon>
        <taxon>Magnoliopsida</taxon>
        <taxon>eudicotyledons</taxon>
        <taxon>Gunneridae</taxon>
        <taxon>Pentapetalae</taxon>
        <taxon>rosids</taxon>
        <taxon>malvids</taxon>
        <taxon>Myrtales</taxon>
        <taxon>Melastomataceae</taxon>
        <taxon>Melastomatoideae</taxon>
        <taxon>Melastomateae</taxon>
        <taxon>Melastoma</taxon>
    </lineage>
</organism>
<reference evidence="2" key="1">
    <citation type="journal article" date="2023" name="Front. Plant Sci.">
        <title>Chromosomal-level genome assembly of Melastoma candidum provides insights into trichome evolution.</title>
        <authorList>
            <person name="Zhong Y."/>
            <person name="Wu W."/>
            <person name="Sun C."/>
            <person name="Zou P."/>
            <person name="Liu Y."/>
            <person name="Dai S."/>
            <person name="Zhou R."/>
        </authorList>
    </citation>
    <scope>NUCLEOTIDE SEQUENCE [LARGE SCALE GENOMIC DNA]</scope>
</reference>
<evidence type="ECO:0000313" key="1">
    <source>
        <dbReference type="EMBL" id="KAI4330447.1"/>
    </source>
</evidence>
<dbReference type="EMBL" id="CM042887">
    <property type="protein sequence ID" value="KAI4330447.1"/>
    <property type="molecule type" value="Genomic_DNA"/>
</dbReference>